<keyword evidence="2" id="KW-1185">Reference proteome</keyword>
<protein>
    <submittedName>
        <fullName evidence="1">Uncharacterized protein</fullName>
    </submittedName>
</protein>
<accession>A0ACC2ZQJ6</accession>
<sequence>MFRPPALGRGVVIARTTSRLETITLLEHSGSIPPCLLRQDARRPTDDPGGAGPPPNRCPVADRLRETKVMNASIRKFLKEEDGVTALEYGLLAAVIAGVLIALGSTQIQTFFSTLFENLTKLANKASGTTPA</sequence>
<comment type="caution">
    <text evidence="1">The sequence shown here is derived from an EMBL/GenBank/DDBJ whole genome shotgun (WGS) entry which is preliminary data.</text>
</comment>
<evidence type="ECO:0000313" key="2">
    <source>
        <dbReference type="Proteomes" id="UP001172386"/>
    </source>
</evidence>
<gene>
    <name evidence="1" type="ORF">H2198_010841</name>
</gene>
<proteinExistence type="predicted"/>
<evidence type="ECO:0000313" key="1">
    <source>
        <dbReference type="EMBL" id="KAJ9649832.1"/>
    </source>
</evidence>
<reference evidence="1" key="1">
    <citation type="submission" date="2022-10" db="EMBL/GenBank/DDBJ databases">
        <title>Culturing micro-colonial fungi from biological soil crusts in the Mojave desert and describing Neophaeococcomyces mojavensis, and introducing the new genera and species Taxawa tesnikishii.</title>
        <authorList>
            <person name="Kurbessoian T."/>
            <person name="Stajich J.E."/>
        </authorList>
    </citation>
    <scope>NUCLEOTIDE SEQUENCE</scope>
    <source>
        <strain evidence="1">JES_112</strain>
    </source>
</reference>
<dbReference type="Proteomes" id="UP001172386">
    <property type="component" value="Unassembled WGS sequence"/>
</dbReference>
<dbReference type="EMBL" id="JAPDRQ010000432">
    <property type="protein sequence ID" value="KAJ9649832.1"/>
    <property type="molecule type" value="Genomic_DNA"/>
</dbReference>
<organism evidence="1 2">
    <name type="scientific">Neophaeococcomyces mojaviensis</name>
    <dbReference type="NCBI Taxonomy" id="3383035"/>
    <lineage>
        <taxon>Eukaryota</taxon>
        <taxon>Fungi</taxon>
        <taxon>Dikarya</taxon>
        <taxon>Ascomycota</taxon>
        <taxon>Pezizomycotina</taxon>
        <taxon>Eurotiomycetes</taxon>
        <taxon>Chaetothyriomycetidae</taxon>
        <taxon>Chaetothyriales</taxon>
        <taxon>Chaetothyriales incertae sedis</taxon>
        <taxon>Neophaeococcomyces</taxon>
    </lineage>
</organism>
<name>A0ACC2ZQJ6_9EURO</name>